<evidence type="ECO:0000256" key="1">
    <source>
        <dbReference type="SAM" id="Coils"/>
    </source>
</evidence>
<feature type="compositionally biased region" description="Basic and acidic residues" evidence="2">
    <location>
        <begin position="221"/>
        <end position="239"/>
    </location>
</feature>
<dbReference type="AlphaFoldDB" id="A0A0G2GKG7"/>
<feature type="compositionally biased region" description="Polar residues" evidence="2">
    <location>
        <begin position="44"/>
        <end position="61"/>
    </location>
</feature>
<proteinExistence type="predicted"/>
<accession>A0A0G2GKG7</accession>
<feature type="compositionally biased region" description="Polar residues" evidence="2">
    <location>
        <begin position="254"/>
        <end position="264"/>
    </location>
</feature>
<feature type="region of interest" description="Disordered" evidence="2">
    <location>
        <begin position="1"/>
        <end position="115"/>
    </location>
</feature>
<dbReference type="OrthoDB" id="1883964at2759"/>
<dbReference type="EMBL" id="LCWF01000147">
    <property type="protein sequence ID" value="KKY17395.1"/>
    <property type="molecule type" value="Genomic_DNA"/>
</dbReference>
<evidence type="ECO:0000313" key="3">
    <source>
        <dbReference type="EMBL" id="KKY17395.1"/>
    </source>
</evidence>
<feature type="compositionally biased region" description="Low complexity" evidence="2">
    <location>
        <begin position="295"/>
        <end position="310"/>
    </location>
</feature>
<name>A0A0G2GKG7_PHACM</name>
<evidence type="ECO:0000313" key="4">
    <source>
        <dbReference type="Proteomes" id="UP000053317"/>
    </source>
</evidence>
<feature type="coiled-coil region" evidence="1">
    <location>
        <begin position="864"/>
        <end position="891"/>
    </location>
</feature>
<reference evidence="3 4" key="2">
    <citation type="submission" date="2015-05" db="EMBL/GenBank/DDBJ databases">
        <authorList>
            <person name="Morales-Cruz A."/>
            <person name="Amrine K.C."/>
            <person name="Cantu D."/>
        </authorList>
    </citation>
    <scope>NUCLEOTIDE SEQUENCE [LARGE SCALE GENOMIC DNA]</scope>
    <source>
        <strain evidence="3">UCRPC4</strain>
    </source>
</reference>
<gene>
    <name evidence="3" type="ORF">UCRPC4_g05639</name>
</gene>
<feature type="region of interest" description="Disordered" evidence="2">
    <location>
        <begin position="208"/>
        <end position="310"/>
    </location>
</feature>
<evidence type="ECO:0000256" key="2">
    <source>
        <dbReference type="SAM" id="MobiDB-lite"/>
    </source>
</evidence>
<dbReference type="Proteomes" id="UP000053317">
    <property type="component" value="Unassembled WGS sequence"/>
</dbReference>
<keyword evidence="1" id="KW-0175">Coiled coil</keyword>
<sequence length="891" mass="99049">MGTYQTQSPPPIADYNLSVPWSDPVPLMSPVASLPEEQRPLDTPNPTHNSFELNAVQSPIDSDQPHDSWPSGEPNSSKVSEDKSPGSQPQTVEGRRQSRASSISPLPGIQRTGTIDDVIQAWTKPIQPDQPVTNSTPWDDPGFAPVLRQLSKLVKTNDPYQDLPSESRASLERFVSMLRKESEAESDKEKFEVFSAFVQKETRLRAVLYGHDPNPLQPHKASKDGDKSAQETSPGEHDVNPSPPTQAAAENHASETQDSYNDRSPATPKFRDDSYVVVNQDHGPANDPQELPAEVKTSTPEPSVTTPVQSGKVARMLQDTIEAPQEHSAEAVPAFKPRPLSADAPILVEPEPDLIPPKATNVASNDPHVANSPPPSFSRANKPYRPFQYQVLPNRGSSQYTMQTASTQSYAALRKANSGSGRTTIIPPMSMNQSYPRLPTRQEQAEAFLGLVRQRSENEGRTMSLTGSKSDIISPHRGIDADLEAIRRIVPETLPSYIESPELTKIRFSLKDIPDEFSFIHAAVLKWNRGVLERKKRNDSERHRRQEEAERNIDALFNDNQIGYADIATLEAENRAEEAKIATGEEMEDVQTFVKEVFEVVSGTIQGQLNSLAQVYSEAMTLVESQSVSGSQFIRKPSSRTALPQAMDTLLVIYSKMQVRHQKLLEAALERSRRTRKARVTGLRAEGKAAEAQDCEISLLKEEQDMIIDAKEKDDDRANFLMDTFDKMAVLRGLAENQNFVDELHPSLRTIATTLETNVSTYDYDILRSILLSTQSALDFITADSISILKFSSIADEILNNADYDVSVAKAYRNDASPQEFKALEREKVKEDQNIKAEMAAKVEGMSSGSREVQDLVKNLLDKLEESPDHKKRLEEALERAKKRNAEAKIG</sequence>
<organism evidence="3 4">
    <name type="scientific">Phaeomoniella chlamydospora</name>
    <name type="common">Phaeoacremonium chlamydosporum</name>
    <dbReference type="NCBI Taxonomy" id="158046"/>
    <lineage>
        <taxon>Eukaryota</taxon>
        <taxon>Fungi</taxon>
        <taxon>Dikarya</taxon>
        <taxon>Ascomycota</taxon>
        <taxon>Pezizomycotina</taxon>
        <taxon>Eurotiomycetes</taxon>
        <taxon>Chaetothyriomycetidae</taxon>
        <taxon>Phaeomoniellales</taxon>
        <taxon>Phaeomoniellaceae</taxon>
        <taxon>Phaeomoniella</taxon>
    </lineage>
</organism>
<reference evidence="3 4" key="1">
    <citation type="submission" date="2015-05" db="EMBL/GenBank/DDBJ databases">
        <title>Distinctive expansion of gene families associated with plant cell wall degradation and secondary metabolism in the genomes of grapevine trunk pathogens.</title>
        <authorList>
            <person name="Lawrence D.P."/>
            <person name="Travadon R."/>
            <person name="Rolshausen P.E."/>
            <person name="Baumgartner K."/>
        </authorList>
    </citation>
    <scope>NUCLEOTIDE SEQUENCE [LARGE SCALE GENOMIC DNA]</scope>
    <source>
        <strain evidence="3">UCRPC4</strain>
    </source>
</reference>
<comment type="caution">
    <text evidence="3">The sequence shown here is derived from an EMBL/GenBank/DDBJ whole genome shotgun (WGS) entry which is preliminary data.</text>
</comment>
<protein>
    <submittedName>
        <fullName evidence="3">Putative tpa: zn 2cys6 transcription factor</fullName>
    </submittedName>
</protein>
<keyword evidence="4" id="KW-1185">Reference proteome</keyword>
<feature type="region of interest" description="Disordered" evidence="2">
    <location>
        <begin position="360"/>
        <end position="382"/>
    </location>
</feature>